<reference evidence="1 2" key="1">
    <citation type="journal article" date="2015" name="Nat. Commun.">
        <title>Outbred genome sequencing and CRISPR/Cas9 gene editing in butterflies.</title>
        <authorList>
            <person name="Li X."/>
            <person name="Fan D."/>
            <person name="Zhang W."/>
            <person name="Liu G."/>
            <person name="Zhang L."/>
            <person name="Zhao L."/>
            <person name="Fang X."/>
            <person name="Chen L."/>
            <person name="Dong Y."/>
            <person name="Chen Y."/>
            <person name="Ding Y."/>
            <person name="Zhao R."/>
            <person name="Feng M."/>
            <person name="Zhu Y."/>
            <person name="Feng Y."/>
            <person name="Jiang X."/>
            <person name="Zhu D."/>
            <person name="Xiang H."/>
            <person name="Feng X."/>
            <person name="Li S."/>
            <person name="Wang J."/>
            <person name="Zhang G."/>
            <person name="Kronforst M.R."/>
            <person name="Wang W."/>
        </authorList>
    </citation>
    <scope>NUCLEOTIDE SEQUENCE [LARGE SCALE GENOMIC DNA]</scope>
    <source>
        <strain evidence="1">Ya'a_city_454_Px</strain>
        <tissue evidence="1">Whole body</tissue>
    </source>
</reference>
<evidence type="ECO:0000313" key="2">
    <source>
        <dbReference type="Proteomes" id="UP000053268"/>
    </source>
</evidence>
<keyword evidence="2" id="KW-1185">Reference proteome</keyword>
<name>A0A194QLP3_PAPXU</name>
<gene>
    <name evidence="1" type="ORF">RR46_01730</name>
</gene>
<protein>
    <submittedName>
        <fullName evidence="1">Uncharacterized protein</fullName>
    </submittedName>
</protein>
<sequence>MTVRYKVKVELQKPTNKKIKKIEKGYKVKTKKYIVPLKRKNMKLSNFEIIMRKQVDQMASEASVAMQQVPKSTEEPPHFITTKAMFNGKYKPILRHVKSNYTKIVKPVRNKIITLNYEPVVQ</sequence>
<dbReference type="Proteomes" id="UP000053268">
    <property type="component" value="Unassembled WGS sequence"/>
</dbReference>
<dbReference type="EMBL" id="KQ459011">
    <property type="protein sequence ID" value="KPJ04361.1"/>
    <property type="molecule type" value="Genomic_DNA"/>
</dbReference>
<dbReference type="AlphaFoldDB" id="A0A194QLP3"/>
<proteinExistence type="predicted"/>
<evidence type="ECO:0000313" key="1">
    <source>
        <dbReference type="EMBL" id="KPJ04361.1"/>
    </source>
</evidence>
<accession>A0A194QLP3</accession>
<organism evidence="1 2">
    <name type="scientific">Papilio xuthus</name>
    <name type="common">Asian swallowtail butterfly</name>
    <dbReference type="NCBI Taxonomy" id="66420"/>
    <lineage>
        <taxon>Eukaryota</taxon>
        <taxon>Metazoa</taxon>
        <taxon>Ecdysozoa</taxon>
        <taxon>Arthropoda</taxon>
        <taxon>Hexapoda</taxon>
        <taxon>Insecta</taxon>
        <taxon>Pterygota</taxon>
        <taxon>Neoptera</taxon>
        <taxon>Endopterygota</taxon>
        <taxon>Lepidoptera</taxon>
        <taxon>Glossata</taxon>
        <taxon>Ditrysia</taxon>
        <taxon>Papilionoidea</taxon>
        <taxon>Papilionidae</taxon>
        <taxon>Papilioninae</taxon>
        <taxon>Papilio</taxon>
    </lineage>
</organism>